<comment type="caution">
    <text evidence="1">The sequence shown here is derived from an EMBL/GenBank/DDBJ whole genome shotgun (WGS) entry which is preliminary data.</text>
</comment>
<dbReference type="Pfam" id="PF13344">
    <property type="entry name" value="Hydrolase_6"/>
    <property type="match status" value="1"/>
</dbReference>
<dbReference type="GO" id="GO:0016791">
    <property type="term" value="F:phosphatase activity"/>
    <property type="evidence" value="ECO:0007669"/>
    <property type="project" value="TreeGrafter"/>
</dbReference>
<dbReference type="EMBL" id="LHXW01000012">
    <property type="protein sequence ID" value="KXB00145.1"/>
    <property type="molecule type" value="Genomic_DNA"/>
</dbReference>
<dbReference type="InterPro" id="IPR023214">
    <property type="entry name" value="HAD_sf"/>
</dbReference>
<gene>
    <name evidence="1" type="ORF">AKJ42_01570</name>
</gene>
<dbReference type="Gene3D" id="3.40.50.1000">
    <property type="entry name" value="HAD superfamily/HAD-like"/>
    <property type="match status" value="2"/>
</dbReference>
<sequence>MDGVIYVEDSPIKGAKETIEKLRSQGRKLVFTTNNSTKTRSGYVKKLSDLGLKVNKDDIITSAYATAIYLRKKSNENGKVFVVGEEGLKSELREAGFEILSERDAENADFVIAGMDRNLNYEKIAAGLRALLAGAEFIASNPDPTYPTETGLAPGAGASIGALSGASGVEPSQIVGKPSRYMVDFALEKTDTQPEQAAIIGDRLDLDIKVGKKVGLTTILVLTGVDSASDVKKVKGSPDAPDFVLKSIRELIKD</sequence>
<dbReference type="Proteomes" id="UP000070520">
    <property type="component" value="Unassembled WGS sequence"/>
</dbReference>
<dbReference type="PANTHER" id="PTHR19288">
    <property type="entry name" value="4-NITROPHENYLPHOSPHATASE-RELATED"/>
    <property type="match status" value="1"/>
</dbReference>
<dbReference type="NCBIfam" id="TIGR01460">
    <property type="entry name" value="HAD-SF-IIA"/>
    <property type="match status" value="1"/>
</dbReference>
<proteinExistence type="predicted"/>
<dbReference type="InterPro" id="IPR036412">
    <property type="entry name" value="HAD-like_sf"/>
</dbReference>
<dbReference type="AlphaFoldDB" id="A0A133V149"/>
<evidence type="ECO:0008006" key="3">
    <source>
        <dbReference type="Google" id="ProtNLM"/>
    </source>
</evidence>
<evidence type="ECO:0000313" key="1">
    <source>
        <dbReference type="EMBL" id="KXB00145.1"/>
    </source>
</evidence>
<reference evidence="1 2" key="1">
    <citation type="journal article" date="2016" name="Sci. Rep.">
        <title>Metabolic traits of an uncultured archaeal lineage -MSBL1- from brine pools of the Red Sea.</title>
        <authorList>
            <person name="Mwirichia R."/>
            <person name="Alam I."/>
            <person name="Rashid M."/>
            <person name="Vinu M."/>
            <person name="Ba-Alawi W."/>
            <person name="Anthony Kamau A."/>
            <person name="Kamanda Ngugi D."/>
            <person name="Goker M."/>
            <person name="Klenk H.P."/>
            <person name="Bajic V."/>
            <person name="Stingl U."/>
        </authorList>
    </citation>
    <scope>NUCLEOTIDE SEQUENCE [LARGE SCALE GENOMIC DNA]</scope>
    <source>
        <strain evidence="1">SCGC-AAA261C02</strain>
    </source>
</reference>
<protein>
    <recommendedName>
        <fullName evidence="3">HAD family hydrolase</fullName>
    </recommendedName>
</protein>
<dbReference type="GO" id="GO:0005737">
    <property type="term" value="C:cytoplasm"/>
    <property type="evidence" value="ECO:0007669"/>
    <property type="project" value="TreeGrafter"/>
</dbReference>
<dbReference type="Pfam" id="PF13242">
    <property type="entry name" value="Hydrolase_like"/>
    <property type="match status" value="1"/>
</dbReference>
<accession>A0A133V149</accession>
<dbReference type="PANTHER" id="PTHR19288:SF46">
    <property type="entry name" value="HALOACID DEHALOGENASE-LIKE HYDROLASE DOMAIN-CONTAINING PROTEIN 2"/>
    <property type="match status" value="1"/>
</dbReference>
<organism evidence="1 2">
    <name type="scientific">candidate division MSBL1 archaeon SCGC-AAA261C02</name>
    <dbReference type="NCBI Taxonomy" id="1698272"/>
    <lineage>
        <taxon>Archaea</taxon>
        <taxon>Methanobacteriati</taxon>
        <taxon>Methanobacteriota</taxon>
        <taxon>candidate division MSBL1</taxon>
    </lineage>
</organism>
<dbReference type="PIRSF" id="PIRSF000915">
    <property type="entry name" value="PGP-type_phosphatase"/>
    <property type="match status" value="1"/>
</dbReference>
<keyword evidence="2" id="KW-1185">Reference proteome</keyword>
<dbReference type="InterPro" id="IPR006357">
    <property type="entry name" value="HAD-SF_hydro_IIA"/>
</dbReference>
<dbReference type="SUPFAM" id="SSF56784">
    <property type="entry name" value="HAD-like"/>
    <property type="match status" value="1"/>
</dbReference>
<name>A0A133V149_9EURY</name>
<evidence type="ECO:0000313" key="2">
    <source>
        <dbReference type="Proteomes" id="UP000070520"/>
    </source>
</evidence>